<evidence type="ECO:0000313" key="6">
    <source>
        <dbReference type="EMBL" id="CAJ1382345.1"/>
    </source>
</evidence>
<keyword evidence="7" id="KW-1185">Reference proteome</keyword>
<dbReference type="GO" id="GO:0004672">
    <property type="term" value="F:protein kinase activity"/>
    <property type="evidence" value="ECO:0007669"/>
    <property type="project" value="InterPro"/>
</dbReference>
<feature type="domain" description="Smr" evidence="5">
    <location>
        <begin position="1055"/>
        <end position="1133"/>
    </location>
</feature>
<feature type="domain" description="Protein kinase" evidence="4">
    <location>
        <begin position="376"/>
        <end position="732"/>
    </location>
</feature>
<accession>A0AA36I928</accession>
<dbReference type="Gene3D" id="1.10.510.10">
    <property type="entry name" value="Transferase(Phosphotransferase) domain 1"/>
    <property type="match status" value="1"/>
</dbReference>
<dbReference type="SUPFAM" id="SSF56112">
    <property type="entry name" value="Protein kinase-like (PK-like)"/>
    <property type="match status" value="1"/>
</dbReference>
<dbReference type="PROSITE" id="PS51375">
    <property type="entry name" value="PPR"/>
    <property type="match status" value="1"/>
</dbReference>
<dbReference type="SMART" id="SM00220">
    <property type="entry name" value="S_TKc"/>
    <property type="match status" value="1"/>
</dbReference>
<protein>
    <recommendedName>
        <fullName evidence="8">Pentatricopeptide repeat-containing protein, chloroplastic</fullName>
    </recommendedName>
</protein>
<proteinExistence type="predicted"/>
<gene>
    <name evidence="6" type="ORF">EVOR1521_LOCUS9738</name>
</gene>
<dbReference type="InterPro" id="IPR002885">
    <property type="entry name" value="PPR_rpt"/>
</dbReference>
<dbReference type="InterPro" id="IPR036063">
    <property type="entry name" value="Smr_dom_sf"/>
</dbReference>
<organism evidence="6 7">
    <name type="scientific">Effrenium voratum</name>
    <dbReference type="NCBI Taxonomy" id="2562239"/>
    <lineage>
        <taxon>Eukaryota</taxon>
        <taxon>Sar</taxon>
        <taxon>Alveolata</taxon>
        <taxon>Dinophyceae</taxon>
        <taxon>Suessiales</taxon>
        <taxon>Symbiodiniaceae</taxon>
        <taxon>Effrenium</taxon>
    </lineage>
</organism>
<dbReference type="PANTHER" id="PTHR47447:SF17">
    <property type="entry name" value="OS12G0638900 PROTEIN"/>
    <property type="match status" value="1"/>
</dbReference>
<dbReference type="InterPro" id="IPR002625">
    <property type="entry name" value="Smr_dom"/>
</dbReference>
<dbReference type="GO" id="GO:0005524">
    <property type="term" value="F:ATP binding"/>
    <property type="evidence" value="ECO:0007669"/>
    <property type="project" value="InterPro"/>
</dbReference>
<evidence type="ECO:0008006" key="8">
    <source>
        <dbReference type="Google" id="ProtNLM"/>
    </source>
</evidence>
<feature type="region of interest" description="Disordered" evidence="3">
    <location>
        <begin position="98"/>
        <end position="190"/>
    </location>
</feature>
<feature type="region of interest" description="Disordered" evidence="3">
    <location>
        <begin position="23"/>
        <end position="47"/>
    </location>
</feature>
<dbReference type="AlphaFoldDB" id="A0AA36I928"/>
<keyword evidence="1" id="KW-0677">Repeat</keyword>
<evidence type="ECO:0000256" key="1">
    <source>
        <dbReference type="ARBA" id="ARBA00022737"/>
    </source>
</evidence>
<dbReference type="PANTHER" id="PTHR47447">
    <property type="entry name" value="OS03G0856100 PROTEIN"/>
    <property type="match status" value="1"/>
</dbReference>
<sequence>MQPQPKRVPVPCFQPAAFPAVRMPQAGQHMAPTVPPPAQAAPQAPRQVSWINHASFTAAPGYAPTHVPKSYGTVPASGSAAAPPGASRCQVRVPCHSRMSAGSNQASPVLASPRRPGSPCKSPEASLKTSRMRYSSAGRTYEKDRPNVAVLTTEAVCSPSPSATRPAPKARGAYRSSSSSSSLEGSPRRTRGAFERALSAGVRMGEAPALSRGATASSSSALLAEAANGILRRSSAGPGPAVVARQRSGRRPGSKSPPRNAQVPRRPSGGPLSSRGTPGRKSAVAIAVTGNLNNLVSSNHTEPEAEAEPAHRYEGDLRSQNYNKQVAAALAAGFSQESLPAPSKIRPAEVHDLNGAGNLKLVVQLLPSEIVNWKDVQLIKPVSMGSFGEVFLARLRGQHDVSVKRSLLRNDGSMTAEQLRNLEREINSYRTLQHQYIVKYIGCILEHPNLAIVTEYLPNGNLFDLLYMQKVNLKAALRLKISSQMCKAIAYMHSLQPMLIHRDLKTQNLVRMASGSPNLGELKLLRKWRKEERANPVDRRAKTTALGRETRWADACSLLRQLRLDAVGLDTIAHNAVIKACERGSQWPEALRLFGEVGAPDLVTFNTTISALQRGHEWQQALLLADQVQVLGLRGDKVTCAASLQACERGGRWDLALQLLAEFRQQGQELDQVCLNSAVSACGRCRQWQWAISLLEQSRPDVVTYNAAMDACRGQQWQRCLTLLNEMFHSVLYPSIISYNIAISSCEQGPWQLVLELLKDLKLQGLKPRADTLSAAMQVCSKAHQAEMALNLLSELPRSPARQLLVAHNTALHACARGQLWLRSLQLLDQMSTVAITPDVLSFTSAVTATGKVQQWAAAMVLLEEAHTRQLGNSWLLNAAVDGCSRAFQWQAALAVLRMGSPSMIAHSLAVSACAAAGSTRASQLLQEMLDGGLAPDQQAIVGMMAACKEGGLWALALQLLDVLAGFCVPIEETSQQPFSLAIGACDAAGQWESVLAVLARMQDQGPAPNAVALNAACSSLMSHGLLAEALCLFREAKEAGLNAECLDFTNPADLDLHVFPVDLAKLAVLEKLLEAAISTPRGVCLITGRGLHGEGDLAPVLTPVLCAWLREELGLAVEDGASLGNDGRLWVPESALQELSVTPTSD</sequence>
<dbReference type="PROSITE" id="PS50011">
    <property type="entry name" value="PROTEIN_KINASE_DOM"/>
    <property type="match status" value="1"/>
</dbReference>
<evidence type="ECO:0000259" key="5">
    <source>
        <dbReference type="PROSITE" id="PS50828"/>
    </source>
</evidence>
<dbReference type="InterPro" id="IPR011009">
    <property type="entry name" value="Kinase-like_dom_sf"/>
</dbReference>
<dbReference type="PROSITE" id="PS50828">
    <property type="entry name" value="SMR"/>
    <property type="match status" value="1"/>
</dbReference>
<dbReference type="Pfam" id="PF00069">
    <property type="entry name" value="Pkinase"/>
    <property type="match status" value="1"/>
</dbReference>
<evidence type="ECO:0000256" key="2">
    <source>
        <dbReference type="PROSITE-ProRule" id="PRU00708"/>
    </source>
</evidence>
<comment type="caution">
    <text evidence="6">The sequence shown here is derived from an EMBL/GenBank/DDBJ whole genome shotgun (WGS) entry which is preliminary data.</text>
</comment>
<dbReference type="SUPFAM" id="SSF160443">
    <property type="entry name" value="SMR domain-like"/>
    <property type="match status" value="1"/>
</dbReference>
<evidence type="ECO:0000259" key="4">
    <source>
        <dbReference type="PROSITE" id="PS50011"/>
    </source>
</evidence>
<dbReference type="Gene3D" id="3.30.1370.110">
    <property type="match status" value="1"/>
</dbReference>
<dbReference type="InterPro" id="IPR011990">
    <property type="entry name" value="TPR-like_helical_dom_sf"/>
</dbReference>
<evidence type="ECO:0000313" key="7">
    <source>
        <dbReference type="Proteomes" id="UP001178507"/>
    </source>
</evidence>
<dbReference type="Gene3D" id="1.25.40.10">
    <property type="entry name" value="Tetratricopeptide repeat domain"/>
    <property type="match status" value="4"/>
</dbReference>
<feature type="region of interest" description="Disordered" evidence="3">
    <location>
        <begin position="232"/>
        <end position="280"/>
    </location>
</feature>
<dbReference type="EMBL" id="CAUJNA010000891">
    <property type="protein sequence ID" value="CAJ1382345.1"/>
    <property type="molecule type" value="Genomic_DNA"/>
</dbReference>
<evidence type="ECO:0000256" key="3">
    <source>
        <dbReference type="SAM" id="MobiDB-lite"/>
    </source>
</evidence>
<dbReference type="Proteomes" id="UP001178507">
    <property type="component" value="Unassembled WGS sequence"/>
</dbReference>
<name>A0AA36I928_9DINO</name>
<dbReference type="InterPro" id="IPR000719">
    <property type="entry name" value="Prot_kinase_dom"/>
</dbReference>
<feature type="repeat" description="PPR" evidence="2">
    <location>
        <begin position="636"/>
        <end position="670"/>
    </location>
</feature>
<reference evidence="6" key="1">
    <citation type="submission" date="2023-08" db="EMBL/GenBank/DDBJ databases">
        <authorList>
            <person name="Chen Y."/>
            <person name="Shah S."/>
            <person name="Dougan E. K."/>
            <person name="Thang M."/>
            <person name="Chan C."/>
        </authorList>
    </citation>
    <scope>NUCLEOTIDE SEQUENCE</scope>
</reference>